<dbReference type="UniPathway" id="UPA00232"/>
<dbReference type="KEGG" id="psin:CAK95_23525"/>
<dbReference type="GO" id="GO:0004497">
    <property type="term" value="F:monooxygenase activity"/>
    <property type="evidence" value="ECO:0007669"/>
    <property type="project" value="UniProtKB-KW"/>
</dbReference>
<keyword evidence="5" id="KW-0274">FAD</keyword>
<dbReference type="OrthoDB" id="9796623at2"/>
<comment type="cofactor">
    <cofactor evidence="1">
        <name>FAD</name>
        <dbReference type="ChEBI" id="CHEBI:57692"/>
    </cofactor>
</comment>
<keyword evidence="4" id="KW-0285">Flavoprotein</keyword>
<evidence type="ECO:0000256" key="3">
    <source>
        <dbReference type="ARBA" id="ARBA00005349"/>
    </source>
</evidence>
<sequence>MNAGSLTADVAVVGGGPSGLTAALALASAGLDTVLVAPPAPSDNRTTALLASSIAALETLVVWEACRDKAAPLRTLRIVDDTGRLWRAPEARFEADEIGLEAFAYNIENRHLIAALETAAAHRLNLRVIEDEAAMVSASDDLAHIRTARGTEIDARLVVGADGRHSICRATAGIEMHAQRYPQIALTFNIAHSRPHHDISTEFHTEAGPFTTVPLPGNRSSIVCVVTEKDAHHLQTLSGETLDCELERRSHSILGKVKTEPGYGIFPLAIESASLAAAHRIALIGEAAHRIPPIGAQGLNLGLRDAAAIAEVAADHRDDPGAPDALSRYENMRRADVMSRTLAVDLLNRSLLSGFLPIQGLRGLGMHVLNTVGPLRRAVMREGVMPRGSQPRLMRGEALR</sequence>
<dbReference type="AlphaFoldDB" id="A0A1W6ZWH8"/>
<evidence type="ECO:0000256" key="4">
    <source>
        <dbReference type="ARBA" id="ARBA00022630"/>
    </source>
</evidence>
<keyword evidence="7" id="KW-0503">Monooxygenase</keyword>
<dbReference type="InterPro" id="IPR010971">
    <property type="entry name" value="UbiH/COQ6"/>
</dbReference>
<dbReference type="EMBL" id="CP021112">
    <property type="protein sequence ID" value="ARQ01737.1"/>
    <property type="molecule type" value="Genomic_DNA"/>
</dbReference>
<reference evidence="8 9" key="1">
    <citation type="submission" date="2017-05" db="EMBL/GenBank/DDBJ databases">
        <title>Full genome sequence of Pseudorhodoplanes sinuspersici.</title>
        <authorList>
            <person name="Dastgheib S.M.M."/>
            <person name="Shavandi M."/>
            <person name="Tirandaz H."/>
        </authorList>
    </citation>
    <scope>NUCLEOTIDE SEQUENCE [LARGE SCALE GENOMIC DNA]</scope>
    <source>
        <strain evidence="8 9">RIPI110</strain>
    </source>
</reference>
<evidence type="ECO:0000256" key="7">
    <source>
        <dbReference type="ARBA" id="ARBA00023033"/>
    </source>
</evidence>
<dbReference type="InterPro" id="IPR051205">
    <property type="entry name" value="UbiH/COQ6_monooxygenase"/>
</dbReference>
<proteinExistence type="inferred from homology"/>
<comment type="similarity">
    <text evidence="3">Belongs to the UbiH/COQ6 family.</text>
</comment>
<comment type="pathway">
    <text evidence="2">Cofactor biosynthesis; ubiquinone biosynthesis.</text>
</comment>
<dbReference type="PANTHER" id="PTHR43876:SF7">
    <property type="entry name" value="UBIQUINONE BIOSYNTHESIS MONOOXYGENASE COQ6, MITOCHONDRIAL"/>
    <property type="match status" value="1"/>
</dbReference>
<evidence type="ECO:0000256" key="1">
    <source>
        <dbReference type="ARBA" id="ARBA00001974"/>
    </source>
</evidence>
<dbReference type="InterPro" id="IPR036188">
    <property type="entry name" value="FAD/NAD-bd_sf"/>
</dbReference>
<dbReference type="PANTHER" id="PTHR43876">
    <property type="entry name" value="UBIQUINONE BIOSYNTHESIS MONOOXYGENASE COQ6, MITOCHONDRIAL"/>
    <property type="match status" value="1"/>
</dbReference>
<evidence type="ECO:0000256" key="2">
    <source>
        <dbReference type="ARBA" id="ARBA00004749"/>
    </source>
</evidence>
<dbReference type="Proteomes" id="UP000194137">
    <property type="component" value="Chromosome"/>
</dbReference>
<dbReference type="NCBIfam" id="NF005691">
    <property type="entry name" value="PRK07494.1"/>
    <property type="match status" value="1"/>
</dbReference>
<dbReference type="Pfam" id="PF01494">
    <property type="entry name" value="FAD_binding_3"/>
    <property type="match status" value="1"/>
</dbReference>
<keyword evidence="9" id="KW-1185">Reference proteome</keyword>
<dbReference type="InterPro" id="IPR002938">
    <property type="entry name" value="FAD-bd"/>
</dbReference>
<dbReference type="RefSeq" id="WP_086090131.1">
    <property type="nucleotide sequence ID" value="NZ_CP021112.1"/>
</dbReference>
<dbReference type="GO" id="GO:0071949">
    <property type="term" value="F:FAD binding"/>
    <property type="evidence" value="ECO:0007669"/>
    <property type="project" value="InterPro"/>
</dbReference>
<evidence type="ECO:0000313" key="9">
    <source>
        <dbReference type="Proteomes" id="UP000194137"/>
    </source>
</evidence>
<dbReference type="NCBIfam" id="TIGR01988">
    <property type="entry name" value="Ubi-OHases"/>
    <property type="match status" value="1"/>
</dbReference>
<evidence type="ECO:0000256" key="6">
    <source>
        <dbReference type="ARBA" id="ARBA00023002"/>
    </source>
</evidence>
<dbReference type="GO" id="GO:0006744">
    <property type="term" value="P:ubiquinone biosynthetic process"/>
    <property type="evidence" value="ECO:0007669"/>
    <property type="project" value="UniProtKB-UniPathway"/>
</dbReference>
<keyword evidence="6" id="KW-0560">Oxidoreductase</keyword>
<dbReference type="PRINTS" id="PR00420">
    <property type="entry name" value="RNGMNOXGNASE"/>
</dbReference>
<evidence type="ECO:0000313" key="8">
    <source>
        <dbReference type="EMBL" id="ARQ01737.1"/>
    </source>
</evidence>
<dbReference type="Gene3D" id="3.50.50.60">
    <property type="entry name" value="FAD/NAD(P)-binding domain"/>
    <property type="match status" value="2"/>
</dbReference>
<organism evidence="8 9">
    <name type="scientific">Pseudorhodoplanes sinuspersici</name>
    <dbReference type="NCBI Taxonomy" id="1235591"/>
    <lineage>
        <taxon>Bacteria</taxon>
        <taxon>Pseudomonadati</taxon>
        <taxon>Pseudomonadota</taxon>
        <taxon>Alphaproteobacteria</taxon>
        <taxon>Hyphomicrobiales</taxon>
        <taxon>Pseudorhodoplanes</taxon>
    </lineage>
</organism>
<protein>
    <submittedName>
        <fullName evidence="8">2-octaprenyl-6-methoxyphenyl hydroxylase</fullName>
    </submittedName>
</protein>
<gene>
    <name evidence="8" type="ORF">CAK95_23525</name>
</gene>
<evidence type="ECO:0000256" key="5">
    <source>
        <dbReference type="ARBA" id="ARBA00022827"/>
    </source>
</evidence>
<dbReference type="GO" id="GO:0016705">
    <property type="term" value="F:oxidoreductase activity, acting on paired donors, with incorporation or reduction of molecular oxygen"/>
    <property type="evidence" value="ECO:0007669"/>
    <property type="project" value="InterPro"/>
</dbReference>
<name>A0A1W6ZWH8_9HYPH</name>
<dbReference type="STRING" id="1235591.CAK95_23525"/>
<dbReference type="SUPFAM" id="SSF51905">
    <property type="entry name" value="FAD/NAD(P)-binding domain"/>
    <property type="match status" value="1"/>
</dbReference>
<accession>A0A1W6ZWH8</accession>